<dbReference type="HOGENOM" id="CLU_010838_1_0_1"/>
<evidence type="ECO:0000256" key="8">
    <source>
        <dbReference type="SAM" id="Phobius"/>
    </source>
</evidence>
<evidence type="ECO:0000256" key="1">
    <source>
        <dbReference type="ARBA" id="ARBA00004540"/>
    </source>
</evidence>
<dbReference type="GO" id="GO:0071763">
    <property type="term" value="P:nuclear membrane organization"/>
    <property type="evidence" value="ECO:0007669"/>
    <property type="project" value="TreeGrafter"/>
</dbReference>
<evidence type="ECO:0000256" key="2">
    <source>
        <dbReference type="ARBA" id="ARBA00022553"/>
    </source>
</evidence>
<dbReference type="Pfam" id="PF09402">
    <property type="entry name" value="MSC"/>
    <property type="match status" value="1"/>
</dbReference>
<evidence type="ECO:0000259" key="10">
    <source>
        <dbReference type="Pfam" id="PF12949"/>
    </source>
</evidence>
<dbReference type="InterPro" id="IPR041885">
    <property type="entry name" value="MAN1_winged_helix_dom"/>
</dbReference>
<feature type="transmembrane region" description="Helical" evidence="8">
    <location>
        <begin position="334"/>
        <end position="357"/>
    </location>
</feature>
<evidence type="ECO:0000313" key="11">
    <source>
        <dbReference type="EMBL" id="KIL69713.1"/>
    </source>
</evidence>
<feature type="non-terminal residue" evidence="11">
    <location>
        <position position="757"/>
    </location>
</feature>
<keyword evidence="12" id="KW-1185">Reference proteome</keyword>
<feature type="domain" description="Man1/Src1-like C-terminal" evidence="9">
    <location>
        <begin position="346"/>
        <end position="751"/>
    </location>
</feature>
<dbReference type="PANTHER" id="PTHR47808:SF2">
    <property type="entry name" value="LEM DOMAIN-CONTAINING PROTEIN 2"/>
    <property type="match status" value="1"/>
</dbReference>
<dbReference type="Proteomes" id="UP000054549">
    <property type="component" value="Unassembled WGS sequence"/>
</dbReference>
<feature type="compositionally biased region" description="Polar residues" evidence="7">
    <location>
        <begin position="93"/>
        <end position="112"/>
    </location>
</feature>
<dbReference type="GO" id="GO:0005637">
    <property type="term" value="C:nuclear inner membrane"/>
    <property type="evidence" value="ECO:0007669"/>
    <property type="project" value="UniProtKB-SubCell"/>
</dbReference>
<dbReference type="InterPro" id="IPR018996">
    <property type="entry name" value="Man1/Src1-like_C"/>
</dbReference>
<name>A0A0C2XKV3_AMAMK</name>
<dbReference type="GO" id="GO:0003682">
    <property type="term" value="F:chromatin binding"/>
    <property type="evidence" value="ECO:0007669"/>
    <property type="project" value="InterPro"/>
</dbReference>
<dbReference type="InterPro" id="IPR025856">
    <property type="entry name" value="HeH/LEM_domain"/>
</dbReference>
<dbReference type="EMBL" id="KN818225">
    <property type="protein sequence ID" value="KIL69713.1"/>
    <property type="molecule type" value="Genomic_DNA"/>
</dbReference>
<evidence type="ECO:0000259" key="9">
    <source>
        <dbReference type="Pfam" id="PF09402"/>
    </source>
</evidence>
<evidence type="ECO:0000256" key="7">
    <source>
        <dbReference type="SAM" id="MobiDB-lite"/>
    </source>
</evidence>
<dbReference type="GO" id="GO:0005783">
    <property type="term" value="C:endoplasmic reticulum"/>
    <property type="evidence" value="ECO:0007669"/>
    <property type="project" value="TreeGrafter"/>
</dbReference>
<sequence>MSRLTTSQVISLGQYLEPDFDPASLTVSQLLGVLGYHNIKYPTPYSKPKLVLVFNDEVKPRSAKLKKERLKKENSIASDEGIKDGLTGKPLTATRSTQPVRRSSRRLLQTPVQDAESPPAREASPKRRRSSAQPELAGPSRRSAAVYPALTEESEREDSPARIVVRNRELIESQFQTLRQFAEESGWEDKNIFQSGAEDSSPVRPSPARIKSGRKSTIRKRSKKSLSAPPHVLPVSFPKTEEAPTIPQPSFEPDLGFSPSNASPLSRIGKQPDLAFNIRGVDSPRTKIEDAVDRTPAVLHEEREKPEEDTVECTPHEARKQVSVRRRDEVGRSYLPVPVLILVLVLTFAGGAVILQYKAESAAIGYCKRGTNSNEYLDAINAQGLGNDTTWCNWQDNMQLYKMWGKNNSSADEESSQETLPLCLPRPQDCTPCPEHATCDRHGVVCDTGYVLRSHPLLAFLPAPSSRANTSLSPGSDLAWKAISIALDGIPGLGSIALPPRCQEDPKRKRNIGALGKAIEGLLGQERGKRLCVGGKILTIAVTPEEGGEAKKWGVELGQLRETMRKKTSPHLLTSFDDTFNEAIQQLIQWGNIAIGEDQEGKRYLAHGTPNLGLACALIVKSREVWAQWRVTVLGEFLVWFVLLILLALFGRARRAQRRIENKRVAGLVQTALNLIRNQEMAYHTDPITAPHPYLSSLQLRDLILQDEHSIPVRKRLWDQVERVVEENANVRVNLQEVDGGDEMRVWRWIGHAGRGP</sequence>
<dbReference type="InParanoid" id="A0A0C2XKV3"/>
<comment type="subcellular location">
    <subcellularLocation>
        <location evidence="1">Nucleus inner membrane</location>
    </subcellularLocation>
</comment>
<gene>
    <name evidence="11" type="ORF">M378DRAFT_56376</name>
</gene>
<feature type="compositionally biased region" description="Basic residues" evidence="7">
    <location>
        <begin position="211"/>
        <end position="224"/>
    </location>
</feature>
<evidence type="ECO:0000256" key="3">
    <source>
        <dbReference type="ARBA" id="ARBA00022692"/>
    </source>
</evidence>
<protein>
    <recommendedName>
        <fullName evidence="13">Man1/Src1 C-terminal domain-containing protein</fullName>
    </recommendedName>
</protein>
<dbReference type="AlphaFoldDB" id="A0A0C2XKV3"/>
<evidence type="ECO:0000313" key="12">
    <source>
        <dbReference type="Proteomes" id="UP000054549"/>
    </source>
</evidence>
<organism evidence="11 12">
    <name type="scientific">Amanita muscaria (strain Koide BX008)</name>
    <dbReference type="NCBI Taxonomy" id="946122"/>
    <lineage>
        <taxon>Eukaryota</taxon>
        <taxon>Fungi</taxon>
        <taxon>Dikarya</taxon>
        <taxon>Basidiomycota</taxon>
        <taxon>Agaricomycotina</taxon>
        <taxon>Agaricomycetes</taxon>
        <taxon>Agaricomycetidae</taxon>
        <taxon>Agaricales</taxon>
        <taxon>Pluteineae</taxon>
        <taxon>Amanitaceae</taxon>
        <taxon>Amanita</taxon>
    </lineage>
</organism>
<reference evidence="11 12" key="1">
    <citation type="submission" date="2014-04" db="EMBL/GenBank/DDBJ databases">
        <title>Evolutionary Origins and Diversification of the Mycorrhizal Mutualists.</title>
        <authorList>
            <consortium name="DOE Joint Genome Institute"/>
            <consortium name="Mycorrhizal Genomics Consortium"/>
            <person name="Kohler A."/>
            <person name="Kuo A."/>
            <person name="Nagy L.G."/>
            <person name="Floudas D."/>
            <person name="Copeland A."/>
            <person name="Barry K.W."/>
            <person name="Cichocki N."/>
            <person name="Veneault-Fourrey C."/>
            <person name="LaButti K."/>
            <person name="Lindquist E.A."/>
            <person name="Lipzen A."/>
            <person name="Lundell T."/>
            <person name="Morin E."/>
            <person name="Murat C."/>
            <person name="Riley R."/>
            <person name="Ohm R."/>
            <person name="Sun H."/>
            <person name="Tunlid A."/>
            <person name="Henrissat B."/>
            <person name="Grigoriev I.V."/>
            <person name="Hibbett D.S."/>
            <person name="Martin F."/>
        </authorList>
    </citation>
    <scope>NUCLEOTIDE SEQUENCE [LARGE SCALE GENOMIC DNA]</scope>
    <source>
        <strain evidence="11 12">Koide BX008</strain>
    </source>
</reference>
<dbReference type="OrthoDB" id="5376590at2759"/>
<feature type="transmembrane region" description="Helical" evidence="8">
    <location>
        <begin position="629"/>
        <end position="650"/>
    </location>
</feature>
<dbReference type="Gene3D" id="1.10.10.1180">
    <property type="entry name" value="MAN1, winged-helix domain"/>
    <property type="match status" value="1"/>
</dbReference>
<dbReference type="STRING" id="946122.A0A0C2XKV3"/>
<evidence type="ECO:0008006" key="13">
    <source>
        <dbReference type="Google" id="ProtNLM"/>
    </source>
</evidence>
<dbReference type="Pfam" id="PF12949">
    <property type="entry name" value="HeH"/>
    <property type="match status" value="1"/>
</dbReference>
<evidence type="ECO:0000256" key="4">
    <source>
        <dbReference type="ARBA" id="ARBA00022989"/>
    </source>
</evidence>
<evidence type="ECO:0000256" key="6">
    <source>
        <dbReference type="ARBA" id="ARBA00023242"/>
    </source>
</evidence>
<keyword evidence="6" id="KW-0539">Nucleus</keyword>
<keyword evidence="4 8" id="KW-1133">Transmembrane helix</keyword>
<keyword evidence="3 8" id="KW-0812">Transmembrane</keyword>
<keyword evidence="5 8" id="KW-0472">Membrane</keyword>
<dbReference type="GO" id="GO:0034399">
    <property type="term" value="C:nuclear periphery"/>
    <property type="evidence" value="ECO:0007669"/>
    <property type="project" value="TreeGrafter"/>
</dbReference>
<feature type="region of interest" description="Disordered" evidence="7">
    <location>
        <begin position="65"/>
        <end position="160"/>
    </location>
</feature>
<evidence type="ECO:0000256" key="5">
    <source>
        <dbReference type="ARBA" id="ARBA00023136"/>
    </source>
</evidence>
<accession>A0A0C2XKV3</accession>
<dbReference type="InterPro" id="IPR044780">
    <property type="entry name" value="Heh2/Src1"/>
</dbReference>
<feature type="domain" description="HeH/LEM" evidence="10">
    <location>
        <begin position="22"/>
        <end position="56"/>
    </location>
</feature>
<proteinExistence type="predicted"/>
<dbReference type="PANTHER" id="PTHR47808">
    <property type="entry name" value="INNER NUCLEAR MEMBRANE PROTEIN HEH2-RELATED"/>
    <property type="match status" value="1"/>
</dbReference>
<keyword evidence="2" id="KW-0597">Phosphoprotein</keyword>
<feature type="region of interest" description="Disordered" evidence="7">
    <location>
        <begin position="193"/>
        <end position="268"/>
    </location>
</feature>